<reference evidence="2" key="1">
    <citation type="submission" date="2022-10" db="EMBL/GenBank/DDBJ databases">
        <title>Puccinia triticina Genome sequencing and assembly.</title>
        <authorList>
            <person name="Li C."/>
        </authorList>
    </citation>
    <scope>NUCLEOTIDE SEQUENCE</scope>
    <source>
        <strain evidence="2">Pt15</strain>
    </source>
</reference>
<feature type="compositionally biased region" description="Basic and acidic residues" evidence="1">
    <location>
        <begin position="60"/>
        <end position="71"/>
    </location>
</feature>
<accession>A0ABY7D779</accession>
<evidence type="ECO:0000313" key="2">
    <source>
        <dbReference type="EMBL" id="WAQ93226.1"/>
    </source>
</evidence>
<proteinExistence type="predicted"/>
<feature type="region of interest" description="Disordered" evidence="1">
    <location>
        <begin position="207"/>
        <end position="237"/>
    </location>
</feature>
<dbReference type="GeneID" id="77805703"/>
<evidence type="ECO:0000313" key="3">
    <source>
        <dbReference type="Proteomes" id="UP001164743"/>
    </source>
</evidence>
<keyword evidence="3" id="KW-1185">Reference proteome</keyword>
<protein>
    <submittedName>
        <fullName evidence="2">Uncharacterized protein</fullName>
    </submittedName>
</protein>
<organism evidence="2 3">
    <name type="scientific">Puccinia triticina</name>
    <dbReference type="NCBI Taxonomy" id="208348"/>
    <lineage>
        <taxon>Eukaryota</taxon>
        <taxon>Fungi</taxon>
        <taxon>Dikarya</taxon>
        <taxon>Basidiomycota</taxon>
        <taxon>Pucciniomycotina</taxon>
        <taxon>Pucciniomycetes</taxon>
        <taxon>Pucciniales</taxon>
        <taxon>Pucciniaceae</taxon>
        <taxon>Puccinia</taxon>
    </lineage>
</organism>
<feature type="region of interest" description="Disordered" evidence="1">
    <location>
        <begin position="303"/>
        <end position="332"/>
    </location>
</feature>
<gene>
    <name evidence="2" type="ORF">PtA15_18A284</name>
</gene>
<sequence length="332" mass="35681">MSPQVDCFSSGSIGPQLGNLNHTSPQANQGISSFGPRVPERFDWQHNSLSSPLPPQMGFDPDRNRDQFPVEHHHHQRPIDRSLSSSIAPFNHWLHSGNQPGPPLPGASTLLPAFREGLARVPAPQPSLSHQSSVGHCTVHPLPLRPTGFSPIPPSNTQTINHLPIYSAPAGVIRNLSLSPPDHSSWQLPIPLAGVVAPPHFTAAQASLGTNRPADSGSASLSYPIQNGRAHPLPQATDQSIQPLQMQLPPRRQAPPLAIILPKQINTNRTPLRLNNHSLDLSLPGTIPSGCSIHHPRDRIAKRSADTTSDNGFANTGRKGQAYFAPGHPSPL</sequence>
<evidence type="ECO:0000256" key="1">
    <source>
        <dbReference type="SAM" id="MobiDB-lite"/>
    </source>
</evidence>
<dbReference type="RefSeq" id="XP_053028781.1">
    <property type="nucleotide sequence ID" value="XM_053164808.1"/>
</dbReference>
<dbReference type="EMBL" id="CP110438">
    <property type="protein sequence ID" value="WAQ93226.1"/>
    <property type="molecule type" value="Genomic_DNA"/>
</dbReference>
<dbReference type="Proteomes" id="UP001164743">
    <property type="component" value="Chromosome 18A"/>
</dbReference>
<feature type="compositionally biased region" description="Polar residues" evidence="1">
    <location>
        <begin position="1"/>
        <end position="32"/>
    </location>
</feature>
<feature type="region of interest" description="Disordered" evidence="1">
    <location>
        <begin position="1"/>
        <end position="81"/>
    </location>
</feature>
<name>A0ABY7D779_9BASI</name>